<dbReference type="KEGG" id="pha:PSHAa0203"/>
<proteinExistence type="predicted"/>
<organism evidence="1 2">
    <name type="scientific">Pseudoalteromonas translucida (strain TAC 125)</name>
    <dbReference type="NCBI Taxonomy" id="326442"/>
    <lineage>
        <taxon>Bacteria</taxon>
        <taxon>Pseudomonadati</taxon>
        <taxon>Pseudomonadota</taxon>
        <taxon>Gammaproteobacteria</taxon>
        <taxon>Alteromonadales</taxon>
        <taxon>Pseudoalteromonadaceae</taxon>
        <taxon>Pseudoalteromonas</taxon>
    </lineage>
</organism>
<dbReference type="HOGENOM" id="CLU_2603296_0_0_6"/>
<keyword evidence="2" id="KW-1185">Reference proteome</keyword>
<accession>Q3IFT0</accession>
<reference evidence="1 2" key="1">
    <citation type="journal article" date="2005" name="Genome Res.">
        <title>Coping with cold: the genome of the versatile marine Antarctica bacterium Pseudoalteromonas haloplanktis TAC125.</title>
        <authorList>
            <person name="Medigue C."/>
            <person name="Krin E."/>
            <person name="Pascal G."/>
            <person name="Barbe V."/>
            <person name="Bernsel A."/>
            <person name="Bertin P."/>
            <person name="Cheung F."/>
            <person name="Cruveiller S."/>
            <person name="Damico S."/>
            <person name="Duilio A."/>
            <person name="Fang G."/>
            <person name="Feller G."/>
            <person name="Mangenot S."/>
            <person name="Marino G."/>
            <person name="Nilsson J."/>
            <person name="Parilli E."/>
            <person name="Rocha E."/>
            <person name="Rouy Z."/>
            <person name="Sekowska A."/>
            <person name="Tutino M.L."/>
            <person name="Vallenet D."/>
            <person name="von Heijne G."/>
            <person name="Danchin A."/>
        </authorList>
    </citation>
    <scope>NUCLEOTIDE SEQUENCE [LARGE SCALE GENOMIC DNA]</scope>
    <source>
        <strain evidence="2">TAC 125</strain>
    </source>
</reference>
<dbReference type="Proteomes" id="UP000006843">
    <property type="component" value="Chromosome I"/>
</dbReference>
<name>Q3IFT0_PSET1</name>
<dbReference type="AlphaFoldDB" id="Q3IFT0"/>
<protein>
    <submittedName>
        <fullName evidence="1">Orphan protein</fullName>
    </submittedName>
</protein>
<gene>
    <name evidence="1" type="ordered locus">PSHAa0203</name>
</gene>
<evidence type="ECO:0000313" key="2">
    <source>
        <dbReference type="Proteomes" id="UP000006843"/>
    </source>
</evidence>
<dbReference type="EMBL" id="CR954246">
    <property type="protein sequence ID" value="CAI85306.1"/>
    <property type="molecule type" value="Genomic_DNA"/>
</dbReference>
<evidence type="ECO:0000313" key="1">
    <source>
        <dbReference type="EMBL" id="CAI85306.1"/>
    </source>
</evidence>
<sequence>MLKNIVIVAAVIAHNKRESQRIAGIRRVLGCDNSISLSISYFASVHQIIKSPNADKLKCRNIICETQNATQTRGSYSLT</sequence>